<feature type="compositionally biased region" description="Acidic residues" evidence="1">
    <location>
        <begin position="48"/>
        <end position="63"/>
    </location>
</feature>
<dbReference type="AlphaFoldDB" id="A0A162R574"/>
<dbReference type="PATRIC" id="fig|1121326.3.peg.5411"/>
<evidence type="ECO:0000256" key="1">
    <source>
        <dbReference type="SAM" id="MobiDB-lite"/>
    </source>
</evidence>
<keyword evidence="4" id="KW-1185">Reference proteome</keyword>
<gene>
    <name evidence="3" type="ORF">CLMAG_53470</name>
</gene>
<accession>A0A162R574</accession>
<sequence length="105" mass="13382">MSTIDYNTDNTEEVVEDYSQDTNVNYPTYPMYYCPLCNDSMSMRSEWDDSDEYDDDLDEFDDDPGYRQRRRRRRRRRRRYPYYYPRPYIYPYIFPFIYSYYDDWD</sequence>
<proteinExistence type="predicted"/>
<evidence type="ECO:0000256" key="2">
    <source>
        <dbReference type="SAM" id="Phobius"/>
    </source>
</evidence>
<dbReference type="EMBL" id="LWAE01000009">
    <property type="protein sequence ID" value="KZL89443.1"/>
    <property type="molecule type" value="Genomic_DNA"/>
</dbReference>
<keyword evidence="2" id="KW-0472">Membrane</keyword>
<organism evidence="3 4">
    <name type="scientific">Clostridium magnum DSM 2767</name>
    <dbReference type="NCBI Taxonomy" id="1121326"/>
    <lineage>
        <taxon>Bacteria</taxon>
        <taxon>Bacillati</taxon>
        <taxon>Bacillota</taxon>
        <taxon>Clostridia</taxon>
        <taxon>Eubacteriales</taxon>
        <taxon>Clostridiaceae</taxon>
        <taxon>Clostridium</taxon>
    </lineage>
</organism>
<evidence type="ECO:0000313" key="4">
    <source>
        <dbReference type="Proteomes" id="UP000076603"/>
    </source>
</evidence>
<protein>
    <submittedName>
        <fullName evidence="3">Uncharacterized protein</fullName>
    </submittedName>
</protein>
<feature type="transmembrane region" description="Helical" evidence="2">
    <location>
        <begin position="80"/>
        <end position="101"/>
    </location>
</feature>
<name>A0A162R574_9CLOT</name>
<feature type="region of interest" description="Disordered" evidence="1">
    <location>
        <begin position="46"/>
        <end position="74"/>
    </location>
</feature>
<evidence type="ECO:0000313" key="3">
    <source>
        <dbReference type="EMBL" id="KZL89443.1"/>
    </source>
</evidence>
<keyword evidence="2" id="KW-1133">Transmembrane helix</keyword>
<dbReference type="Proteomes" id="UP000076603">
    <property type="component" value="Unassembled WGS sequence"/>
</dbReference>
<comment type="caution">
    <text evidence="3">The sequence shown here is derived from an EMBL/GenBank/DDBJ whole genome shotgun (WGS) entry which is preliminary data.</text>
</comment>
<keyword evidence="2" id="KW-0812">Transmembrane</keyword>
<dbReference type="RefSeq" id="WP_066629420.1">
    <property type="nucleotide sequence ID" value="NZ_FQXL01000018.1"/>
</dbReference>
<reference evidence="3 4" key="1">
    <citation type="submission" date="2016-04" db="EMBL/GenBank/DDBJ databases">
        <title>Genome sequence of Clostridium magnum DSM 2767.</title>
        <authorList>
            <person name="Poehlein A."/>
            <person name="Uhlig R."/>
            <person name="Fischer R."/>
            <person name="Bahl H."/>
            <person name="Daniel R."/>
        </authorList>
    </citation>
    <scope>NUCLEOTIDE SEQUENCE [LARGE SCALE GENOMIC DNA]</scope>
    <source>
        <strain evidence="3 4">DSM 2767</strain>
    </source>
</reference>